<sequence length="303" mass="36183">MSYVVFDLDLTLADITSFYYFLISFHIKEFVLETSPNLFSFFPEELHKRLQKAYQLFVERVAVQEESSNPLGLLRPGILDIMRDLAIQYHKKRVKKVMIYSNNRYLPSLQFVRDVIHRIINTNLITECVHWNHPRRDNDRVDMNYSKTWDTLHSLCMKGSAIEPKNVYFFDDQIHIQLHHALQENYYQVPAYHYTVSFDRIKEIYESAMYDAEVNVSSLIVYMMDVMEAENQTFPFYPNGNSIRDLLHILESLSKPLPWPNSSSERDEGYHMMKDVVQEIKKQIAPKRPKRHTMKQRRYTIKR</sequence>
<accession>A0A6C0DFJ1</accession>
<organism evidence="1">
    <name type="scientific">viral metagenome</name>
    <dbReference type="NCBI Taxonomy" id="1070528"/>
    <lineage>
        <taxon>unclassified sequences</taxon>
        <taxon>metagenomes</taxon>
        <taxon>organismal metagenomes</taxon>
    </lineage>
</organism>
<dbReference type="EMBL" id="MN739588">
    <property type="protein sequence ID" value="QHT14729.1"/>
    <property type="molecule type" value="Genomic_DNA"/>
</dbReference>
<dbReference type="AlphaFoldDB" id="A0A6C0DFJ1"/>
<protein>
    <submittedName>
        <fullName evidence="1">Uncharacterized protein</fullName>
    </submittedName>
</protein>
<proteinExistence type="predicted"/>
<reference evidence="1" key="1">
    <citation type="journal article" date="2020" name="Nature">
        <title>Giant virus diversity and host interactions through global metagenomics.</title>
        <authorList>
            <person name="Schulz F."/>
            <person name="Roux S."/>
            <person name="Paez-Espino D."/>
            <person name="Jungbluth S."/>
            <person name="Walsh D.A."/>
            <person name="Denef V.J."/>
            <person name="McMahon K.D."/>
            <person name="Konstantinidis K.T."/>
            <person name="Eloe-Fadrosh E.A."/>
            <person name="Kyrpides N.C."/>
            <person name="Woyke T."/>
        </authorList>
    </citation>
    <scope>NUCLEOTIDE SEQUENCE</scope>
    <source>
        <strain evidence="1">GVMAG-M-3300023174-141</strain>
    </source>
</reference>
<name>A0A6C0DFJ1_9ZZZZ</name>
<evidence type="ECO:0000313" key="1">
    <source>
        <dbReference type="EMBL" id="QHT14729.1"/>
    </source>
</evidence>
<dbReference type="InterPro" id="IPR036412">
    <property type="entry name" value="HAD-like_sf"/>
</dbReference>
<dbReference type="SUPFAM" id="SSF56784">
    <property type="entry name" value="HAD-like"/>
    <property type="match status" value="1"/>
</dbReference>